<dbReference type="InParanoid" id="A0A0D2W1W9"/>
<dbReference type="Proteomes" id="UP000008743">
    <property type="component" value="Unassembled WGS sequence"/>
</dbReference>
<evidence type="ECO:0000313" key="1">
    <source>
        <dbReference type="EMBL" id="KJE98347.1"/>
    </source>
</evidence>
<keyword evidence="2" id="KW-1185">Reference proteome</keyword>
<protein>
    <submittedName>
        <fullName evidence="1">Uncharacterized protein</fullName>
    </submittedName>
</protein>
<sequence length="67" mass="7499">MSEELKPSVRICGSEGSIEMLDIEHTESGFTETGEFKAYVEPTNREIMAYAAFERVAKIAMNALHKC</sequence>
<dbReference type="AlphaFoldDB" id="A0A0D2W1W9"/>
<dbReference type="EMBL" id="KE346395">
    <property type="protein sequence ID" value="KJE98347.1"/>
    <property type="molecule type" value="Genomic_DNA"/>
</dbReference>
<evidence type="ECO:0000313" key="2">
    <source>
        <dbReference type="Proteomes" id="UP000008743"/>
    </source>
</evidence>
<organism evidence="1 2">
    <name type="scientific">Capsaspora owczarzaki (strain ATCC 30864)</name>
    <dbReference type="NCBI Taxonomy" id="595528"/>
    <lineage>
        <taxon>Eukaryota</taxon>
        <taxon>Filasterea</taxon>
        <taxon>Capsaspora</taxon>
    </lineage>
</organism>
<proteinExistence type="predicted"/>
<name>A0A0D2W1W9_CAPO3</name>
<gene>
    <name evidence="1" type="ORF">CAOG_008314</name>
</gene>
<reference evidence="2" key="1">
    <citation type="submission" date="2011-02" db="EMBL/GenBank/DDBJ databases">
        <title>The Genome Sequence of Capsaspora owczarzaki ATCC 30864.</title>
        <authorList>
            <person name="Russ C."/>
            <person name="Cuomo C."/>
            <person name="Burger G."/>
            <person name="Gray M.W."/>
            <person name="Holland P.W.H."/>
            <person name="King N."/>
            <person name="Lang F.B.F."/>
            <person name="Roger A.J."/>
            <person name="Ruiz-Trillo I."/>
            <person name="Young S.K."/>
            <person name="Zeng Q."/>
            <person name="Gargeya S."/>
            <person name="Alvarado L."/>
            <person name="Berlin A."/>
            <person name="Chapman S.B."/>
            <person name="Chen Z."/>
            <person name="Freedman E."/>
            <person name="Gellesch M."/>
            <person name="Goldberg J."/>
            <person name="Griggs A."/>
            <person name="Gujja S."/>
            <person name="Heilman E."/>
            <person name="Heiman D."/>
            <person name="Howarth C."/>
            <person name="Mehta T."/>
            <person name="Neiman D."/>
            <person name="Pearson M."/>
            <person name="Roberts A."/>
            <person name="Saif S."/>
            <person name="Shea T."/>
            <person name="Shenoy N."/>
            <person name="Sisk P."/>
            <person name="Stolte C."/>
            <person name="Sykes S."/>
            <person name="White J."/>
            <person name="Yandava C."/>
            <person name="Haas B."/>
            <person name="Nusbaum C."/>
            <person name="Birren B."/>
        </authorList>
    </citation>
    <scope>NUCLEOTIDE SEQUENCE</scope>
    <source>
        <strain evidence="2">ATCC 30864</strain>
    </source>
</reference>
<accession>A0A0D2W1W9</accession>